<evidence type="ECO:0000313" key="1">
    <source>
        <dbReference type="EMBL" id="CAK5083171.1"/>
    </source>
</evidence>
<dbReference type="EMBL" id="CAVMJV010000049">
    <property type="protein sequence ID" value="CAK5083171.1"/>
    <property type="molecule type" value="Genomic_DNA"/>
</dbReference>
<name>A0ACB0ZW86_MELEN</name>
<gene>
    <name evidence="1" type="ORF">MENTE1834_LOCUS30486</name>
</gene>
<protein>
    <submittedName>
        <fullName evidence="1">Uncharacterized protein</fullName>
    </submittedName>
</protein>
<reference evidence="1" key="1">
    <citation type="submission" date="2023-11" db="EMBL/GenBank/DDBJ databases">
        <authorList>
            <person name="Poullet M."/>
        </authorList>
    </citation>
    <scope>NUCLEOTIDE SEQUENCE</scope>
    <source>
        <strain evidence="1">E1834</strain>
    </source>
</reference>
<organism evidence="1 2">
    <name type="scientific">Meloidogyne enterolobii</name>
    <name type="common">Root-knot nematode worm</name>
    <name type="synonym">Meloidogyne mayaguensis</name>
    <dbReference type="NCBI Taxonomy" id="390850"/>
    <lineage>
        <taxon>Eukaryota</taxon>
        <taxon>Metazoa</taxon>
        <taxon>Ecdysozoa</taxon>
        <taxon>Nematoda</taxon>
        <taxon>Chromadorea</taxon>
        <taxon>Rhabditida</taxon>
        <taxon>Tylenchina</taxon>
        <taxon>Tylenchomorpha</taxon>
        <taxon>Tylenchoidea</taxon>
        <taxon>Meloidogynidae</taxon>
        <taxon>Meloidogyninae</taxon>
        <taxon>Meloidogyne</taxon>
    </lineage>
</organism>
<evidence type="ECO:0000313" key="2">
    <source>
        <dbReference type="Proteomes" id="UP001497535"/>
    </source>
</evidence>
<sequence>MLKSCSPRSNPFFQSSPLYLKLLSDLCDSLCNQNQGEEYLLPESSKRRTHRELNRHWRINMLYRNNGHSDEWHARCYWPAPQCRRSDVCHN</sequence>
<accession>A0ACB0ZW86</accession>
<comment type="caution">
    <text evidence="1">The sequence shown here is derived from an EMBL/GenBank/DDBJ whole genome shotgun (WGS) entry which is preliminary data.</text>
</comment>
<dbReference type="Proteomes" id="UP001497535">
    <property type="component" value="Unassembled WGS sequence"/>
</dbReference>
<proteinExistence type="predicted"/>
<keyword evidence="2" id="KW-1185">Reference proteome</keyword>